<evidence type="ECO:0000313" key="1">
    <source>
        <dbReference type="EMBL" id="JAH15829.1"/>
    </source>
</evidence>
<dbReference type="EMBL" id="GBXM01092748">
    <property type="protein sequence ID" value="JAH15829.1"/>
    <property type="molecule type" value="Transcribed_RNA"/>
</dbReference>
<name>A0A0E9QGC9_ANGAN</name>
<reference evidence="1" key="2">
    <citation type="journal article" date="2015" name="Fish Shellfish Immunol.">
        <title>Early steps in the European eel (Anguilla anguilla)-Vibrio vulnificus interaction in the gills: Role of the RtxA13 toxin.</title>
        <authorList>
            <person name="Callol A."/>
            <person name="Pajuelo D."/>
            <person name="Ebbesson L."/>
            <person name="Teles M."/>
            <person name="MacKenzie S."/>
            <person name="Amaro C."/>
        </authorList>
    </citation>
    <scope>NUCLEOTIDE SEQUENCE</scope>
</reference>
<sequence length="33" mass="3597">MTFRSSKLCNWATHIGFTNLLSVVPTGKSKSGK</sequence>
<accession>A0A0E9QGC9</accession>
<proteinExistence type="predicted"/>
<reference evidence="1" key="1">
    <citation type="submission" date="2014-11" db="EMBL/GenBank/DDBJ databases">
        <authorList>
            <person name="Amaro Gonzalez C."/>
        </authorList>
    </citation>
    <scope>NUCLEOTIDE SEQUENCE</scope>
</reference>
<protein>
    <submittedName>
        <fullName evidence="1">Uncharacterized protein</fullName>
    </submittedName>
</protein>
<organism evidence="1">
    <name type="scientific">Anguilla anguilla</name>
    <name type="common">European freshwater eel</name>
    <name type="synonym">Muraena anguilla</name>
    <dbReference type="NCBI Taxonomy" id="7936"/>
    <lineage>
        <taxon>Eukaryota</taxon>
        <taxon>Metazoa</taxon>
        <taxon>Chordata</taxon>
        <taxon>Craniata</taxon>
        <taxon>Vertebrata</taxon>
        <taxon>Euteleostomi</taxon>
        <taxon>Actinopterygii</taxon>
        <taxon>Neopterygii</taxon>
        <taxon>Teleostei</taxon>
        <taxon>Anguilliformes</taxon>
        <taxon>Anguillidae</taxon>
        <taxon>Anguilla</taxon>
    </lineage>
</organism>
<dbReference type="AlphaFoldDB" id="A0A0E9QGC9"/>